<evidence type="ECO:0000256" key="1">
    <source>
        <dbReference type="SAM" id="Phobius"/>
    </source>
</evidence>
<protein>
    <submittedName>
        <fullName evidence="2">Uncharacterized protein</fullName>
    </submittedName>
</protein>
<proteinExistence type="predicted"/>
<evidence type="ECO:0000313" key="3">
    <source>
        <dbReference type="Proteomes" id="UP000065261"/>
    </source>
</evidence>
<evidence type="ECO:0000313" key="2">
    <source>
        <dbReference type="EMBL" id="ALS31825.1"/>
    </source>
</evidence>
<gene>
    <name evidence="2" type="ORF">PTRA_a0470</name>
</gene>
<organism evidence="2">
    <name type="scientific">Pseudoalteromonas translucida KMM 520</name>
    <dbReference type="NCBI Taxonomy" id="1315283"/>
    <lineage>
        <taxon>Bacteria</taxon>
        <taxon>Pseudomonadati</taxon>
        <taxon>Pseudomonadota</taxon>
        <taxon>Gammaproteobacteria</taxon>
        <taxon>Alteromonadales</taxon>
        <taxon>Pseudoalteromonadaceae</taxon>
        <taxon>Pseudoalteromonas</taxon>
    </lineage>
</organism>
<reference evidence="2 3" key="1">
    <citation type="submission" date="2015-03" db="EMBL/GenBank/DDBJ databases">
        <authorList>
            <person name="Murphy D."/>
        </authorList>
    </citation>
    <scope>NUCLEOTIDE SEQUENCE [LARGE SCALE GENOMIC DNA]</scope>
    <source>
        <strain evidence="2 3">KMM 520</strain>
    </source>
</reference>
<keyword evidence="1" id="KW-0472">Membrane</keyword>
<sequence>MVYEQVVMSADFGEVFMFLNVEKWKVLALIFGLAFVSLISLLQAFPAAGRVNMEGSR</sequence>
<dbReference type="EMBL" id="CP011034">
    <property type="protein sequence ID" value="ALS31825.1"/>
    <property type="molecule type" value="Genomic_DNA"/>
</dbReference>
<dbReference type="KEGG" id="ptn:PTRA_a0470"/>
<feature type="transmembrane region" description="Helical" evidence="1">
    <location>
        <begin position="26"/>
        <end position="48"/>
    </location>
</feature>
<dbReference type="PATRIC" id="fig|1315283.4.peg.420"/>
<dbReference type="AlphaFoldDB" id="A0A0U2WW36"/>
<keyword evidence="1" id="KW-1133">Transmembrane helix</keyword>
<name>A0A0U2WW36_9GAMM</name>
<keyword evidence="1" id="KW-0812">Transmembrane</keyword>
<dbReference type="Proteomes" id="UP000065261">
    <property type="component" value="Chromosome I"/>
</dbReference>
<accession>A0A0U2WW36</accession>